<accession>A0ABP7P5Z1</accession>
<evidence type="ECO:0000259" key="1">
    <source>
        <dbReference type="Pfam" id="PF12770"/>
    </source>
</evidence>
<sequence>MALQIPCHAQHILNQSFKLQQADSLIEAGHHRRAYIILNKVQKRPQAETRLLQALVLSARILNENGDRVRAIEQLKSILVLPVLNIPQNIGIRTDAYLILAECYFGISKIEDFKSISDSVLQLAIHNHLQTYYRARAYTNLARYYAYAIVPNTGKPFLDSALSLYNNAPEKEKKYYNPVSIYTAIIDLNRDLDRCKLDPAINTVVKLVNGNYGRERYNQILLWQTIGGVFLDSINDNNGQNKEIIKRQHYKALFAYQRAKVILRTHYPSNHIGLVSVNNLCGLLNYNCGLFRSAENYFRLSKAILAEQKYPIDKYTLTYSKTYLWESAVKDSVYTGKVLLQKRKEELSEWIHLAPYWQSWMQINQNKSLHYFRDNYAKSPFDNIVRLCYQLYQTEKDPKYIDLAFKAQENGKNYFLNYEYKKRYHITQPVLPDIQNIQHQLSPKQAIISFSDLGSYYKSLYAIVITADTVSIKKIDFGRLHTPAGLPASDICENLTKFKGYSNAAYQVIFKPLKGLLNNRINALLVFPSTLSSYFKFDMMVSDTLGINSFSGLPYLNNNYQIRYDFSYQFQCLRGQLAKQKKDASTNIQAYIPDYTNTRFYSLPFFTNLGNSLKTAFDFNVFDHSSSNIANYKANAGKARIIQFAGHSSVNQFAAEDLKIAMDSTRKGDSRFLTMDDIINTKLQADLTVLSLCETGEGDTRVQDSYLNMAYWFTYAGSKSCLFSYWKLDDRSTSFILEKFYHYLALGMRKSDALRKAQQDYLLQAKSEEEKNPVYWAGLTLIGDDSPIKLEEDNHRQYWYFAVLLFTPLLILTRKRRKQHPVNYQRLGSDNK</sequence>
<dbReference type="Pfam" id="PF12770">
    <property type="entry name" value="CHAT"/>
    <property type="match status" value="1"/>
</dbReference>
<dbReference type="EMBL" id="BAAAZC010000004">
    <property type="protein sequence ID" value="GAA3960305.1"/>
    <property type="molecule type" value="Genomic_DNA"/>
</dbReference>
<name>A0ABP7P5Z1_9SPHI</name>
<keyword evidence="3" id="KW-1185">Reference proteome</keyword>
<proteinExistence type="predicted"/>
<dbReference type="Proteomes" id="UP001500742">
    <property type="component" value="Unassembled WGS sequence"/>
</dbReference>
<protein>
    <recommendedName>
        <fullName evidence="1">CHAT domain-containing protein</fullName>
    </recommendedName>
</protein>
<reference evidence="3" key="1">
    <citation type="journal article" date="2019" name="Int. J. Syst. Evol. Microbiol.">
        <title>The Global Catalogue of Microorganisms (GCM) 10K type strain sequencing project: providing services to taxonomists for standard genome sequencing and annotation.</title>
        <authorList>
            <consortium name="The Broad Institute Genomics Platform"/>
            <consortium name="The Broad Institute Genome Sequencing Center for Infectious Disease"/>
            <person name="Wu L."/>
            <person name="Ma J."/>
        </authorList>
    </citation>
    <scope>NUCLEOTIDE SEQUENCE [LARGE SCALE GENOMIC DNA]</scope>
    <source>
        <strain evidence="3">JCM 16601</strain>
    </source>
</reference>
<gene>
    <name evidence="2" type="ORF">GCM10022210_04980</name>
</gene>
<evidence type="ECO:0000313" key="2">
    <source>
        <dbReference type="EMBL" id="GAA3960305.1"/>
    </source>
</evidence>
<dbReference type="InterPro" id="IPR011990">
    <property type="entry name" value="TPR-like_helical_dom_sf"/>
</dbReference>
<comment type="caution">
    <text evidence="2">The sequence shown here is derived from an EMBL/GenBank/DDBJ whole genome shotgun (WGS) entry which is preliminary data.</text>
</comment>
<organism evidence="2 3">
    <name type="scientific">Mucilaginibacter dorajii</name>
    <dbReference type="NCBI Taxonomy" id="692994"/>
    <lineage>
        <taxon>Bacteria</taxon>
        <taxon>Pseudomonadati</taxon>
        <taxon>Bacteroidota</taxon>
        <taxon>Sphingobacteriia</taxon>
        <taxon>Sphingobacteriales</taxon>
        <taxon>Sphingobacteriaceae</taxon>
        <taxon>Mucilaginibacter</taxon>
    </lineage>
</organism>
<dbReference type="InterPro" id="IPR024983">
    <property type="entry name" value="CHAT_dom"/>
</dbReference>
<evidence type="ECO:0000313" key="3">
    <source>
        <dbReference type="Proteomes" id="UP001500742"/>
    </source>
</evidence>
<feature type="domain" description="CHAT" evidence="1">
    <location>
        <begin position="501"/>
        <end position="784"/>
    </location>
</feature>
<dbReference type="SUPFAM" id="SSF48452">
    <property type="entry name" value="TPR-like"/>
    <property type="match status" value="1"/>
</dbReference>
<dbReference type="Gene3D" id="1.25.40.10">
    <property type="entry name" value="Tetratricopeptide repeat domain"/>
    <property type="match status" value="1"/>
</dbReference>